<dbReference type="Proteomes" id="UP001265083">
    <property type="component" value="Unassembled WGS sequence"/>
</dbReference>
<dbReference type="InterPro" id="IPR003325">
    <property type="entry name" value="TerD"/>
</dbReference>
<name>A0ABU2H063_9ACTN</name>
<evidence type="ECO:0000313" key="4">
    <source>
        <dbReference type="Proteomes" id="UP001265083"/>
    </source>
</evidence>
<comment type="similarity">
    <text evidence="1">Belongs to the CAPAB/TerDEXZ family.</text>
</comment>
<evidence type="ECO:0000256" key="1">
    <source>
        <dbReference type="ARBA" id="ARBA00008775"/>
    </source>
</evidence>
<organism evidence="3 4">
    <name type="scientific">Gordonia westfalica</name>
    <dbReference type="NCBI Taxonomy" id="158898"/>
    <lineage>
        <taxon>Bacteria</taxon>
        <taxon>Bacillati</taxon>
        <taxon>Actinomycetota</taxon>
        <taxon>Actinomycetes</taxon>
        <taxon>Mycobacteriales</taxon>
        <taxon>Gordoniaceae</taxon>
        <taxon>Gordonia</taxon>
    </lineage>
</organism>
<dbReference type="Pfam" id="PF02342">
    <property type="entry name" value="TerD"/>
    <property type="match status" value="1"/>
</dbReference>
<comment type="caution">
    <text evidence="3">The sequence shown here is derived from an EMBL/GenBank/DDBJ whole genome shotgun (WGS) entry which is preliminary data.</text>
</comment>
<dbReference type="InterPro" id="IPR051324">
    <property type="entry name" value="Stress/Tellurium_Resist"/>
</dbReference>
<reference evidence="3 4" key="1">
    <citation type="submission" date="2023-08" db="EMBL/GenBank/DDBJ databases">
        <title>Bioegradation of LLDPE and BLDPE plastic by marine bacteria from coast plastic debris.</title>
        <authorList>
            <person name="Rong Z."/>
        </authorList>
    </citation>
    <scope>NUCLEOTIDE SEQUENCE [LARGE SCALE GENOMIC DNA]</scope>
    <source>
        <strain evidence="3 4">Z-2</strain>
    </source>
</reference>
<accession>A0ABU2H063</accession>
<evidence type="ECO:0000313" key="3">
    <source>
        <dbReference type="EMBL" id="MDS1116635.1"/>
    </source>
</evidence>
<dbReference type="Gene3D" id="2.60.60.30">
    <property type="entry name" value="sav2460 like domains"/>
    <property type="match status" value="1"/>
</dbReference>
<gene>
    <name evidence="3" type="ORF">RD149_23075</name>
</gene>
<keyword evidence="4" id="KW-1185">Reference proteome</keyword>
<feature type="domain" description="TerD" evidence="2">
    <location>
        <begin position="7"/>
        <end position="156"/>
    </location>
</feature>
<dbReference type="CDD" id="cd06974">
    <property type="entry name" value="TerD_like"/>
    <property type="match status" value="1"/>
</dbReference>
<proteinExistence type="inferred from homology"/>
<evidence type="ECO:0000259" key="2">
    <source>
        <dbReference type="Pfam" id="PF02342"/>
    </source>
</evidence>
<dbReference type="PANTHER" id="PTHR32097:SF4">
    <property type="entry name" value="GENERAL STRESS PROTEIN 16U"/>
    <property type="match status" value="1"/>
</dbReference>
<dbReference type="EMBL" id="JAVLUS010000030">
    <property type="protein sequence ID" value="MDS1116635.1"/>
    <property type="molecule type" value="Genomic_DNA"/>
</dbReference>
<protein>
    <submittedName>
        <fullName evidence="3">TerD family protein</fullName>
    </submittedName>
</protein>
<sequence>MDIPTDVTEFTVNVAWSAGHADDPHAVDVVAFELGGYGQVPSDDEFVFYNQPASPDGAVRLSIDGDREQGIGIDLTAVDPEIQRITVGAAVDGATFGDVGALSITVDATEFTVATAVLDAATTEQSMIIAEIYRRNGMWRLRALGQGYDDGLGEFAVLHGVEVEG</sequence>
<dbReference type="PANTHER" id="PTHR32097">
    <property type="entry name" value="CAMP-BINDING PROTEIN 1-RELATED"/>
    <property type="match status" value="1"/>
</dbReference>